<keyword evidence="5" id="KW-0804">Transcription</keyword>
<dbReference type="InterPro" id="IPR016032">
    <property type="entry name" value="Sig_transdc_resp-reg_C-effctor"/>
</dbReference>
<dbReference type="PRINTS" id="PR00364">
    <property type="entry name" value="DISEASERSIST"/>
</dbReference>
<dbReference type="InterPro" id="IPR027417">
    <property type="entry name" value="P-loop_NTPase"/>
</dbReference>
<accession>A0ABW1G4A2</accession>
<comment type="similarity">
    <text evidence="1">Belongs to the AfsR/DnrI/RedD regulatory family.</text>
</comment>
<evidence type="ECO:0000256" key="2">
    <source>
        <dbReference type="ARBA" id="ARBA00023012"/>
    </source>
</evidence>
<gene>
    <name evidence="9" type="ORF">ACFP3V_19620</name>
</gene>
<dbReference type="InterPro" id="IPR002182">
    <property type="entry name" value="NB-ARC"/>
</dbReference>
<dbReference type="Gene3D" id="3.40.50.300">
    <property type="entry name" value="P-loop containing nucleotide triphosphate hydrolases"/>
    <property type="match status" value="1"/>
</dbReference>
<dbReference type="PANTHER" id="PTHR35807:SF1">
    <property type="entry name" value="TRANSCRIPTIONAL REGULATOR REDD"/>
    <property type="match status" value="1"/>
</dbReference>
<dbReference type="InterPro" id="IPR036388">
    <property type="entry name" value="WH-like_DNA-bd_sf"/>
</dbReference>
<evidence type="ECO:0000256" key="6">
    <source>
        <dbReference type="PROSITE-ProRule" id="PRU00339"/>
    </source>
</evidence>
<proteinExistence type="inferred from homology"/>
<dbReference type="PANTHER" id="PTHR35807">
    <property type="entry name" value="TRANSCRIPTIONAL REGULATOR REDD-RELATED"/>
    <property type="match status" value="1"/>
</dbReference>
<keyword evidence="3" id="KW-0805">Transcription regulation</keyword>
<dbReference type="EMBL" id="JBHSQJ010000082">
    <property type="protein sequence ID" value="MFC5909414.1"/>
    <property type="molecule type" value="Genomic_DNA"/>
</dbReference>
<keyword evidence="4 7" id="KW-0238">DNA-binding</keyword>
<dbReference type="InterPro" id="IPR005158">
    <property type="entry name" value="BTAD"/>
</dbReference>
<evidence type="ECO:0000256" key="1">
    <source>
        <dbReference type="ARBA" id="ARBA00005820"/>
    </source>
</evidence>
<keyword evidence="10" id="KW-1185">Reference proteome</keyword>
<sequence>MAESDRSADPGLEFALLGEVAARRGGQPLELGSPQQRAVLSRLLLADGRVVPLDDLVDGLWGEQPPARAVGTVRTYVSRLRALLDPAAAGRGRQSLLVSVGDGYALRLPQLRLDVREFERLRIEGAAALAAGDGPGAAALFTRALGLWGGEPLAGVPGPFAERERARLAEGRLAVVEELAATELELGRDAQVLALLGPVVAEHPLRERPRAALMLALYRSGRQAEALGLYTDTRRLLVEELGVEPGPELAELHRRILRADPELLAGTPATAEPAADAPAGAPEAVPVPAQLPRDVPDFTGRRELVEALARSLSTAHERSAVTVHGLSGIGGVGKTTLAVHVAHRVRTAFPDGQLYADLGGVSAAPAEPAALLGDFLLALGVPADQLPDALEQRSALLRSRLADRRVLLLLDNARDAAQVLPLIPGTSGSAVLVTSRVRLAGIPGAVLDELAAPDELEALDLLAAVAGFARIAGEGPAARELVEACARLPLAVRIVASRLAARPGWSVEALLDRLRDEQRRLAELRVGDLAVEASFELGYRQLTPRQAWAFRLLSVPDGPGFATASAAALLGLADQDEAEELLESLVDTGLLEAEAIGRYRYHDLVRIFARQHAERADGAEAREQAVQRLLEFLLARVCAAQGPLAGDEELAWRLHVPAGAPVEGFPDDDSAWAWLRGERPGILAAAASALRLAPTRALHAVVDLLIGCIWLFEHESAGQGWGRLLDQALGRAVADRDTAAEGRLRYLQGLLHGFAGENARAEAELRHALGLLERDENLEIRYTVASELAVTLTASDRAEEALAYLERARLLAARLGHLPDEARLLSNIARGHLAAGRVEEARRVAEASLLTARASGNAHCLADAHYQLGNALAGSGDHQAALEHFAAGLTLYRSQRRSGYVALTLARMALSQAELGASGAALLLGEQALDAQAGSDSPYCRALALWATGLALRSTREQGRARICLEESLRLFEGLNAPEAEPVRTLVRSAGAGALIER</sequence>
<dbReference type="Gene3D" id="1.10.10.10">
    <property type="entry name" value="Winged helix-like DNA-binding domain superfamily/Winged helix DNA-binding domain"/>
    <property type="match status" value="1"/>
</dbReference>
<feature type="domain" description="OmpR/PhoB-type" evidence="8">
    <location>
        <begin position="3"/>
        <end position="108"/>
    </location>
</feature>
<evidence type="ECO:0000313" key="10">
    <source>
        <dbReference type="Proteomes" id="UP001596174"/>
    </source>
</evidence>
<keyword evidence="2" id="KW-0902">Two-component regulatory system</keyword>
<feature type="DNA-binding region" description="OmpR/PhoB-type" evidence="7">
    <location>
        <begin position="3"/>
        <end position="108"/>
    </location>
</feature>
<dbReference type="InterPro" id="IPR011990">
    <property type="entry name" value="TPR-like_helical_dom_sf"/>
</dbReference>
<evidence type="ECO:0000313" key="9">
    <source>
        <dbReference type="EMBL" id="MFC5909414.1"/>
    </source>
</evidence>
<comment type="caution">
    <text evidence="9">The sequence shown here is derived from an EMBL/GenBank/DDBJ whole genome shotgun (WGS) entry which is preliminary data.</text>
</comment>
<dbReference type="SUPFAM" id="SSF48452">
    <property type="entry name" value="TPR-like"/>
    <property type="match status" value="2"/>
</dbReference>
<evidence type="ECO:0000256" key="4">
    <source>
        <dbReference type="ARBA" id="ARBA00023125"/>
    </source>
</evidence>
<keyword evidence="6" id="KW-0802">TPR repeat</keyword>
<name>A0ABW1G4A2_9ACTN</name>
<dbReference type="SUPFAM" id="SSF52540">
    <property type="entry name" value="P-loop containing nucleoside triphosphate hydrolases"/>
    <property type="match status" value="1"/>
</dbReference>
<feature type="repeat" description="TPR" evidence="6">
    <location>
        <begin position="862"/>
        <end position="895"/>
    </location>
</feature>
<dbReference type="SUPFAM" id="SSF46894">
    <property type="entry name" value="C-terminal effector domain of the bipartite response regulators"/>
    <property type="match status" value="1"/>
</dbReference>
<dbReference type="PROSITE" id="PS51755">
    <property type="entry name" value="OMPR_PHOB"/>
    <property type="match status" value="1"/>
</dbReference>
<dbReference type="SMART" id="SM00862">
    <property type="entry name" value="Trans_reg_C"/>
    <property type="match status" value="1"/>
</dbReference>
<dbReference type="InterPro" id="IPR051677">
    <property type="entry name" value="AfsR-DnrI-RedD_regulator"/>
</dbReference>
<dbReference type="Gene3D" id="1.25.40.10">
    <property type="entry name" value="Tetratricopeptide repeat domain"/>
    <property type="match status" value="2"/>
</dbReference>
<protein>
    <submittedName>
        <fullName evidence="9">BTAD domain-containing putative transcriptional regulator</fullName>
    </submittedName>
</protein>
<reference evidence="10" key="1">
    <citation type="journal article" date="2019" name="Int. J. Syst. Evol. Microbiol.">
        <title>The Global Catalogue of Microorganisms (GCM) 10K type strain sequencing project: providing services to taxonomists for standard genome sequencing and annotation.</title>
        <authorList>
            <consortium name="The Broad Institute Genomics Platform"/>
            <consortium name="The Broad Institute Genome Sequencing Center for Infectious Disease"/>
            <person name="Wu L."/>
            <person name="Ma J."/>
        </authorList>
    </citation>
    <scope>NUCLEOTIDE SEQUENCE [LARGE SCALE GENOMIC DNA]</scope>
    <source>
        <strain evidence="10">JCM 4816</strain>
    </source>
</reference>
<evidence type="ECO:0000256" key="5">
    <source>
        <dbReference type="ARBA" id="ARBA00023163"/>
    </source>
</evidence>
<dbReference type="SMART" id="SM00028">
    <property type="entry name" value="TPR"/>
    <property type="match status" value="6"/>
</dbReference>
<dbReference type="Pfam" id="PF00931">
    <property type="entry name" value="NB-ARC"/>
    <property type="match status" value="1"/>
</dbReference>
<evidence type="ECO:0000256" key="7">
    <source>
        <dbReference type="PROSITE-ProRule" id="PRU01091"/>
    </source>
</evidence>
<dbReference type="RefSeq" id="WP_380585190.1">
    <property type="nucleotide sequence ID" value="NZ_JBHSQJ010000082.1"/>
</dbReference>
<dbReference type="Pfam" id="PF03704">
    <property type="entry name" value="BTAD"/>
    <property type="match status" value="1"/>
</dbReference>
<organism evidence="9 10">
    <name type="scientific">Streptacidiphilus monticola</name>
    <dbReference type="NCBI Taxonomy" id="2161674"/>
    <lineage>
        <taxon>Bacteria</taxon>
        <taxon>Bacillati</taxon>
        <taxon>Actinomycetota</taxon>
        <taxon>Actinomycetes</taxon>
        <taxon>Kitasatosporales</taxon>
        <taxon>Streptomycetaceae</taxon>
        <taxon>Streptacidiphilus</taxon>
    </lineage>
</organism>
<dbReference type="InterPro" id="IPR001867">
    <property type="entry name" value="OmpR/PhoB-type_DNA-bd"/>
</dbReference>
<evidence type="ECO:0000256" key="3">
    <source>
        <dbReference type="ARBA" id="ARBA00023015"/>
    </source>
</evidence>
<dbReference type="InterPro" id="IPR019734">
    <property type="entry name" value="TPR_rpt"/>
</dbReference>
<dbReference type="SMART" id="SM01043">
    <property type="entry name" value="BTAD"/>
    <property type="match status" value="1"/>
</dbReference>
<dbReference type="CDD" id="cd15831">
    <property type="entry name" value="BTAD"/>
    <property type="match status" value="1"/>
</dbReference>
<dbReference type="Pfam" id="PF13424">
    <property type="entry name" value="TPR_12"/>
    <property type="match status" value="1"/>
</dbReference>
<dbReference type="Pfam" id="PF00486">
    <property type="entry name" value="Trans_reg_C"/>
    <property type="match status" value="1"/>
</dbReference>
<evidence type="ECO:0000259" key="8">
    <source>
        <dbReference type="PROSITE" id="PS51755"/>
    </source>
</evidence>
<dbReference type="Proteomes" id="UP001596174">
    <property type="component" value="Unassembled WGS sequence"/>
</dbReference>
<dbReference type="PROSITE" id="PS50005">
    <property type="entry name" value="TPR"/>
    <property type="match status" value="1"/>
</dbReference>